<dbReference type="PATRIC" id="fig|344882.3.peg.352"/>
<name>A0A0R0CH90_9GAMM</name>
<evidence type="ECO:0000256" key="1">
    <source>
        <dbReference type="SAM" id="MobiDB-lite"/>
    </source>
</evidence>
<comment type="caution">
    <text evidence="2">The sequence shown here is derived from an EMBL/GenBank/DDBJ whole genome shotgun (WGS) entry which is preliminary data.</text>
</comment>
<sequence>MSNSLRLLETLGQNPTLSALSAADLETLMADMALEDQQRDALRAGDSARLSHLLGGRMMMMPMLREPGESEERSPADAPQRDDDSQDEPQED</sequence>
<dbReference type="EMBL" id="LDJL01000011">
    <property type="protein sequence ID" value="KRG68800.1"/>
    <property type="molecule type" value="Genomic_DNA"/>
</dbReference>
<feature type="compositionally biased region" description="Basic and acidic residues" evidence="1">
    <location>
        <begin position="66"/>
        <end position="83"/>
    </location>
</feature>
<feature type="region of interest" description="Disordered" evidence="1">
    <location>
        <begin position="63"/>
        <end position="92"/>
    </location>
</feature>
<organism evidence="2 3">
    <name type="scientific">Pseudoxanthomonas dokdonensis</name>
    <dbReference type="NCBI Taxonomy" id="344882"/>
    <lineage>
        <taxon>Bacteria</taxon>
        <taxon>Pseudomonadati</taxon>
        <taxon>Pseudomonadota</taxon>
        <taxon>Gammaproteobacteria</taxon>
        <taxon>Lysobacterales</taxon>
        <taxon>Lysobacteraceae</taxon>
        <taxon>Pseudoxanthomonas</taxon>
    </lineage>
</organism>
<dbReference type="Proteomes" id="UP000052052">
    <property type="component" value="Unassembled WGS sequence"/>
</dbReference>
<reference evidence="2 3" key="1">
    <citation type="submission" date="2015-05" db="EMBL/GenBank/DDBJ databases">
        <title>Genome sequencing and analysis of members of genus Stenotrophomonas.</title>
        <authorList>
            <person name="Patil P.P."/>
            <person name="Midha S."/>
            <person name="Patil P.B."/>
        </authorList>
    </citation>
    <scope>NUCLEOTIDE SEQUENCE [LARGE SCALE GENOMIC DNA]</scope>
    <source>
        <strain evidence="2 3">DSM 21858</strain>
    </source>
</reference>
<evidence type="ECO:0000313" key="3">
    <source>
        <dbReference type="Proteomes" id="UP000052052"/>
    </source>
</evidence>
<protein>
    <submittedName>
        <fullName evidence="2">Uncharacterized protein</fullName>
    </submittedName>
</protein>
<evidence type="ECO:0000313" key="2">
    <source>
        <dbReference type="EMBL" id="KRG68800.1"/>
    </source>
</evidence>
<dbReference type="STRING" id="344882.ABB29_09920"/>
<proteinExistence type="predicted"/>
<keyword evidence="3" id="KW-1185">Reference proteome</keyword>
<dbReference type="RefSeq" id="WP_057658616.1">
    <property type="nucleotide sequence ID" value="NZ_LDJL01000011.1"/>
</dbReference>
<gene>
    <name evidence="2" type="ORF">ABB29_09920</name>
</gene>
<dbReference type="AlphaFoldDB" id="A0A0R0CH90"/>
<accession>A0A0R0CH90</accession>